<feature type="region of interest" description="Disordered" evidence="1">
    <location>
        <begin position="321"/>
        <end position="351"/>
    </location>
</feature>
<feature type="non-terminal residue" evidence="2">
    <location>
        <position position="351"/>
    </location>
</feature>
<feature type="compositionally biased region" description="Basic and acidic residues" evidence="1">
    <location>
        <begin position="334"/>
        <end position="345"/>
    </location>
</feature>
<feature type="region of interest" description="Disordered" evidence="1">
    <location>
        <begin position="58"/>
        <end position="180"/>
    </location>
</feature>
<comment type="caution">
    <text evidence="2">The sequence shown here is derived from an EMBL/GenBank/DDBJ whole genome shotgun (WGS) entry which is preliminary data.</text>
</comment>
<protein>
    <submittedName>
        <fullName evidence="2">Uncharacterized protein</fullName>
    </submittedName>
</protein>
<sequence length="351" mass="37290">IACITFRRHNILITKTYGILLLPNLRLFPRWFLFYIDEHISNIEISLSSLEMGQTSTRITNDTPCFVPGTKRSRISESTTGTMLSTSDTGNEDDRDSDSGGELLADRSLAVPTSVGMTENDTARKRSNSLNDSEDGSPEPGSQSPTHTPPLTPALTPQREDTPAPENLSLRKSGSPLQTQQTLQPVDLVQPRPSPPLPSLAAAATAVHFPPYAPLYGPAASSLYCSPAKDWGTETGRGCLCVTGDVVSAMEVLVCEDNLQPKSAFSPLAGALASAAAASASVSAAYASRAAYCTTPIPSTRHRFLAAPYAGTGYLPTVIKPPNQSLHANGTGDAYRETSPDDASDKTSYSE</sequence>
<feature type="compositionally biased region" description="Polar residues" evidence="1">
    <location>
        <begin position="170"/>
        <end position="180"/>
    </location>
</feature>
<evidence type="ECO:0000313" key="2">
    <source>
        <dbReference type="EMBL" id="KAF3421340.1"/>
    </source>
</evidence>
<dbReference type="Proteomes" id="UP000655588">
    <property type="component" value="Unassembled WGS sequence"/>
</dbReference>
<organism evidence="2 3">
    <name type="scientific">Frieseomelitta varia</name>
    <dbReference type="NCBI Taxonomy" id="561572"/>
    <lineage>
        <taxon>Eukaryota</taxon>
        <taxon>Metazoa</taxon>
        <taxon>Ecdysozoa</taxon>
        <taxon>Arthropoda</taxon>
        <taxon>Hexapoda</taxon>
        <taxon>Insecta</taxon>
        <taxon>Pterygota</taxon>
        <taxon>Neoptera</taxon>
        <taxon>Endopterygota</taxon>
        <taxon>Hymenoptera</taxon>
        <taxon>Apocrita</taxon>
        <taxon>Aculeata</taxon>
        <taxon>Apoidea</taxon>
        <taxon>Anthophila</taxon>
        <taxon>Apidae</taxon>
        <taxon>Frieseomelitta</taxon>
    </lineage>
</organism>
<feature type="compositionally biased region" description="Polar residues" evidence="1">
    <location>
        <begin position="76"/>
        <end position="89"/>
    </location>
</feature>
<dbReference type="AlphaFoldDB" id="A0A833RXN9"/>
<accession>A0A833RXN9</accession>
<evidence type="ECO:0000256" key="1">
    <source>
        <dbReference type="SAM" id="MobiDB-lite"/>
    </source>
</evidence>
<gene>
    <name evidence="2" type="ORF">E2986_08293</name>
</gene>
<proteinExistence type="predicted"/>
<keyword evidence="3" id="KW-1185">Reference proteome</keyword>
<evidence type="ECO:0000313" key="3">
    <source>
        <dbReference type="Proteomes" id="UP000655588"/>
    </source>
</evidence>
<reference evidence="2" key="1">
    <citation type="submission" date="2019-11" db="EMBL/GenBank/DDBJ databases">
        <title>The nuclear and mitochondrial genomes of Frieseomelitta varia - a highly eusocial stingless bee (Meliponini) with a permanently sterile worker caste.</title>
        <authorList>
            <person name="Freitas F.C.P."/>
            <person name="Lourenco A.P."/>
            <person name="Nunes F.M.F."/>
            <person name="Paschoal A.R."/>
            <person name="Abreu F.C.P."/>
            <person name="Barbin F.O."/>
            <person name="Bataglia L."/>
            <person name="Cardoso-Junior C.A.M."/>
            <person name="Cervoni M.S."/>
            <person name="Silva S.R."/>
            <person name="Dalarmi F."/>
            <person name="Del Lama M.A."/>
            <person name="Depintor T.S."/>
            <person name="Ferreira K.M."/>
            <person name="Goria P.S."/>
            <person name="Jaskot M.C."/>
            <person name="Lago D.C."/>
            <person name="Luna-Lucena D."/>
            <person name="Moda L.M."/>
            <person name="Nascimento L."/>
            <person name="Pedrino M."/>
            <person name="Rabico F.O."/>
            <person name="Sanches F.C."/>
            <person name="Santos D.E."/>
            <person name="Santos C.G."/>
            <person name="Vieira J."/>
            <person name="Lopes T.F."/>
            <person name="Barchuk A.R."/>
            <person name="Hartfelder K."/>
            <person name="Simoes Z.L.P."/>
            <person name="Bitondi M.M.G."/>
            <person name="Pinheiro D.G."/>
        </authorList>
    </citation>
    <scope>NUCLEOTIDE SEQUENCE</scope>
    <source>
        <strain evidence="2">USP_RPSP 00005682</strain>
        <tissue evidence="2">Whole individual</tissue>
    </source>
</reference>
<name>A0A833RXN9_9HYME</name>
<dbReference type="EMBL" id="WNWW01000873">
    <property type="protein sequence ID" value="KAF3421340.1"/>
    <property type="molecule type" value="Genomic_DNA"/>
</dbReference>